<organism evidence="1 2">
    <name type="scientific">Pristionchus pacificus</name>
    <name type="common">Parasitic nematode worm</name>
    <dbReference type="NCBI Taxonomy" id="54126"/>
    <lineage>
        <taxon>Eukaryota</taxon>
        <taxon>Metazoa</taxon>
        <taxon>Ecdysozoa</taxon>
        <taxon>Nematoda</taxon>
        <taxon>Chromadorea</taxon>
        <taxon>Rhabditida</taxon>
        <taxon>Rhabditina</taxon>
        <taxon>Diplogasteromorpha</taxon>
        <taxon>Diplogasteroidea</taxon>
        <taxon>Neodiplogasteridae</taxon>
        <taxon>Pristionchus</taxon>
    </lineage>
</organism>
<dbReference type="EnsemblMetazoa" id="PPA39131.1">
    <property type="protein sequence ID" value="PPA39131.1"/>
    <property type="gene ID" value="WBGene00277500"/>
</dbReference>
<evidence type="ECO:0000313" key="1">
    <source>
        <dbReference type="EnsemblMetazoa" id="PPA39131.1"/>
    </source>
</evidence>
<accession>A0A8R1UUD7</accession>
<reference evidence="2" key="1">
    <citation type="journal article" date="2008" name="Nat. Genet.">
        <title>The Pristionchus pacificus genome provides a unique perspective on nematode lifestyle and parasitism.</title>
        <authorList>
            <person name="Dieterich C."/>
            <person name="Clifton S.W."/>
            <person name="Schuster L.N."/>
            <person name="Chinwalla A."/>
            <person name="Delehaunty K."/>
            <person name="Dinkelacker I."/>
            <person name="Fulton L."/>
            <person name="Fulton R."/>
            <person name="Godfrey J."/>
            <person name="Minx P."/>
            <person name="Mitreva M."/>
            <person name="Roeseler W."/>
            <person name="Tian H."/>
            <person name="Witte H."/>
            <person name="Yang S.P."/>
            <person name="Wilson R.K."/>
            <person name="Sommer R.J."/>
        </authorList>
    </citation>
    <scope>NUCLEOTIDE SEQUENCE [LARGE SCALE GENOMIC DNA]</scope>
    <source>
        <strain evidence="2">PS312</strain>
    </source>
</reference>
<protein>
    <submittedName>
        <fullName evidence="1">Uncharacterized protein</fullName>
    </submittedName>
</protein>
<keyword evidence="2" id="KW-1185">Reference proteome</keyword>
<name>A0A2A6CTL8_PRIPA</name>
<dbReference type="Proteomes" id="UP000005239">
    <property type="component" value="Unassembled WGS sequence"/>
</dbReference>
<proteinExistence type="predicted"/>
<evidence type="ECO:0000313" key="2">
    <source>
        <dbReference type="Proteomes" id="UP000005239"/>
    </source>
</evidence>
<reference evidence="1" key="2">
    <citation type="submission" date="2022-06" db="UniProtKB">
        <authorList>
            <consortium name="EnsemblMetazoa"/>
        </authorList>
    </citation>
    <scope>IDENTIFICATION</scope>
    <source>
        <strain evidence="1">PS312</strain>
    </source>
</reference>
<sequence length="43" mass="5175">MSKGTKNEYRLLLWIRYRVSIVAVGLKKMSIDYDESAWAQYYK</sequence>
<gene>
    <name evidence="1" type="primary">WBGene00277500</name>
</gene>
<accession>A0A2A6CTL8</accession>
<dbReference type="AlphaFoldDB" id="A0A2A6CTL8"/>